<organism evidence="1 2">
    <name type="scientific">Gigaspora margarita</name>
    <dbReference type="NCBI Taxonomy" id="4874"/>
    <lineage>
        <taxon>Eukaryota</taxon>
        <taxon>Fungi</taxon>
        <taxon>Fungi incertae sedis</taxon>
        <taxon>Mucoromycota</taxon>
        <taxon>Glomeromycotina</taxon>
        <taxon>Glomeromycetes</taxon>
        <taxon>Diversisporales</taxon>
        <taxon>Gigasporaceae</taxon>
        <taxon>Gigaspora</taxon>
    </lineage>
</organism>
<dbReference type="SUPFAM" id="SSF56235">
    <property type="entry name" value="N-terminal nucleophile aminohydrolases (Ntn hydrolases)"/>
    <property type="match status" value="1"/>
</dbReference>
<protein>
    <submittedName>
        <fullName evidence="1">15453_t:CDS:1</fullName>
    </submittedName>
</protein>
<dbReference type="Pfam" id="PF01019">
    <property type="entry name" value="G_glu_transpept"/>
    <property type="match status" value="1"/>
</dbReference>
<evidence type="ECO:0000313" key="1">
    <source>
        <dbReference type="EMBL" id="CAG8840826.1"/>
    </source>
</evidence>
<accession>A0ABN7WU11</accession>
<dbReference type="InterPro" id="IPR029055">
    <property type="entry name" value="Ntn_hydrolases_N"/>
</dbReference>
<dbReference type="PRINTS" id="PR01210">
    <property type="entry name" value="GGTRANSPTASE"/>
</dbReference>
<sequence length="179" mass="18900">TKPDNLPPSPFLIIAKNGAVATEVDKCSNIGVDILKDGGSAVDAAIAAELCVGTINAFSAGIGGGGLMLIRSPNGTAEIIDFRETAPLKATKNMFVGTPKDASIGVRSVAVPGEIRGMKLAHERYGKLPWERLFKPSIKLSREGFAIGPELALRLELYKHDIENTAKTNLSVIYAPSGK</sequence>
<evidence type="ECO:0000313" key="2">
    <source>
        <dbReference type="Proteomes" id="UP000789901"/>
    </source>
</evidence>
<feature type="non-terminal residue" evidence="1">
    <location>
        <position position="179"/>
    </location>
</feature>
<comment type="caution">
    <text evidence="1">The sequence shown here is derived from an EMBL/GenBank/DDBJ whole genome shotgun (WGS) entry which is preliminary data.</text>
</comment>
<dbReference type="Proteomes" id="UP000789901">
    <property type="component" value="Unassembled WGS sequence"/>
</dbReference>
<name>A0ABN7WU11_GIGMA</name>
<proteinExistence type="predicted"/>
<dbReference type="EMBL" id="CAJVQB010063846">
    <property type="protein sequence ID" value="CAG8840826.1"/>
    <property type="molecule type" value="Genomic_DNA"/>
</dbReference>
<feature type="non-terminal residue" evidence="1">
    <location>
        <position position="1"/>
    </location>
</feature>
<dbReference type="InterPro" id="IPR000101">
    <property type="entry name" value="GGT_peptidase"/>
</dbReference>
<gene>
    <name evidence="1" type="ORF">GMARGA_LOCUS35096</name>
</gene>
<keyword evidence="2" id="KW-1185">Reference proteome</keyword>
<dbReference type="PANTHER" id="PTHR11686:SF9">
    <property type="entry name" value="RE13973P"/>
    <property type="match status" value="1"/>
</dbReference>
<reference evidence="1 2" key="1">
    <citation type="submission" date="2021-06" db="EMBL/GenBank/DDBJ databases">
        <authorList>
            <person name="Kallberg Y."/>
            <person name="Tangrot J."/>
            <person name="Rosling A."/>
        </authorList>
    </citation>
    <scope>NUCLEOTIDE SEQUENCE [LARGE SCALE GENOMIC DNA]</scope>
    <source>
        <strain evidence="1 2">120-4 pot B 10/14</strain>
    </source>
</reference>
<dbReference type="PANTHER" id="PTHR11686">
    <property type="entry name" value="GAMMA GLUTAMYL TRANSPEPTIDASE"/>
    <property type="match status" value="1"/>
</dbReference>